<evidence type="ECO:0000256" key="3">
    <source>
        <dbReference type="ARBA" id="ARBA00022989"/>
    </source>
</evidence>
<evidence type="ECO:0000256" key="2">
    <source>
        <dbReference type="ARBA" id="ARBA00022692"/>
    </source>
</evidence>
<dbReference type="PANTHER" id="PTHR35042">
    <property type="entry name" value="ANTHRONE OXYGENASE ENCC"/>
    <property type="match status" value="1"/>
</dbReference>
<dbReference type="EMBL" id="MCFA01000211">
    <property type="protein sequence ID" value="ORX98682.1"/>
    <property type="molecule type" value="Genomic_DNA"/>
</dbReference>
<evidence type="ECO:0000256" key="5">
    <source>
        <dbReference type="ARBA" id="ARBA00034313"/>
    </source>
</evidence>
<reference evidence="7 8" key="1">
    <citation type="submission" date="2016-07" db="EMBL/GenBank/DDBJ databases">
        <title>Pervasive Adenine N6-methylation of Active Genes in Fungi.</title>
        <authorList>
            <consortium name="DOE Joint Genome Institute"/>
            <person name="Mondo S.J."/>
            <person name="Dannebaum R.O."/>
            <person name="Kuo R.C."/>
            <person name="Labutti K."/>
            <person name="Haridas S."/>
            <person name="Kuo A."/>
            <person name="Salamov A."/>
            <person name="Ahrendt S.R."/>
            <person name="Lipzen A."/>
            <person name="Sullivan W."/>
            <person name="Andreopoulos W.B."/>
            <person name="Clum A."/>
            <person name="Lindquist E."/>
            <person name="Daum C."/>
            <person name="Ramamoorthy G.K."/>
            <person name="Gryganskyi A."/>
            <person name="Culley D."/>
            <person name="Magnuson J.K."/>
            <person name="James T.Y."/>
            <person name="O'Malley M.A."/>
            <person name="Stajich J.E."/>
            <person name="Spatafora J.W."/>
            <person name="Visel A."/>
            <person name="Grigoriev I.V."/>
        </authorList>
    </citation>
    <scope>NUCLEOTIDE SEQUENCE [LARGE SCALE GENOMIC DNA]</scope>
    <source>
        <strain evidence="7 8">CBS 115471</strain>
    </source>
</reference>
<feature type="transmembrane region" description="Helical" evidence="6">
    <location>
        <begin position="20"/>
        <end position="42"/>
    </location>
</feature>
<evidence type="ECO:0000313" key="8">
    <source>
        <dbReference type="Proteomes" id="UP000193144"/>
    </source>
</evidence>
<accession>A0A1Y1YL18</accession>
<evidence type="ECO:0000313" key="7">
    <source>
        <dbReference type="EMBL" id="ORX98682.1"/>
    </source>
</evidence>
<dbReference type="AlphaFoldDB" id="A0A1Y1YL18"/>
<keyword evidence="2 6" id="KW-0812">Transmembrane</keyword>
<dbReference type="Pfam" id="PF08592">
    <property type="entry name" value="Anthrone_oxy"/>
    <property type="match status" value="1"/>
</dbReference>
<keyword evidence="3 6" id="KW-1133">Transmembrane helix</keyword>
<proteinExistence type="inferred from homology"/>
<name>A0A1Y1YL18_9PLEO</name>
<evidence type="ECO:0000256" key="1">
    <source>
        <dbReference type="ARBA" id="ARBA00004141"/>
    </source>
</evidence>
<dbReference type="GO" id="GO:0016020">
    <property type="term" value="C:membrane"/>
    <property type="evidence" value="ECO:0007669"/>
    <property type="project" value="UniProtKB-SubCell"/>
</dbReference>
<protein>
    <submittedName>
        <fullName evidence="7">Uncharacterized protein</fullName>
    </submittedName>
</protein>
<comment type="caution">
    <text evidence="7">The sequence shown here is derived from an EMBL/GenBank/DDBJ whole genome shotgun (WGS) entry which is preliminary data.</text>
</comment>
<feature type="transmembrane region" description="Helical" evidence="6">
    <location>
        <begin position="54"/>
        <end position="73"/>
    </location>
</feature>
<dbReference type="InterPro" id="IPR013901">
    <property type="entry name" value="Anthrone_oxy"/>
</dbReference>
<dbReference type="Proteomes" id="UP000193144">
    <property type="component" value="Unassembled WGS sequence"/>
</dbReference>
<gene>
    <name evidence="7" type="ORF">BCR34DRAFT_146686</name>
</gene>
<feature type="transmembrane region" description="Helical" evidence="6">
    <location>
        <begin position="143"/>
        <end position="164"/>
    </location>
</feature>
<evidence type="ECO:0000256" key="4">
    <source>
        <dbReference type="ARBA" id="ARBA00023136"/>
    </source>
</evidence>
<organism evidence="7 8">
    <name type="scientific">Clohesyomyces aquaticus</name>
    <dbReference type="NCBI Taxonomy" id="1231657"/>
    <lineage>
        <taxon>Eukaryota</taxon>
        <taxon>Fungi</taxon>
        <taxon>Dikarya</taxon>
        <taxon>Ascomycota</taxon>
        <taxon>Pezizomycotina</taxon>
        <taxon>Dothideomycetes</taxon>
        <taxon>Pleosporomycetidae</taxon>
        <taxon>Pleosporales</taxon>
        <taxon>Lindgomycetaceae</taxon>
        <taxon>Clohesyomyces</taxon>
    </lineage>
</organism>
<dbReference type="OrthoDB" id="5343383at2759"/>
<comment type="similarity">
    <text evidence="5">Belongs to the anthrone oxygenase family.</text>
</comment>
<keyword evidence="8" id="KW-1185">Reference proteome</keyword>
<keyword evidence="4 6" id="KW-0472">Membrane</keyword>
<evidence type="ECO:0000256" key="6">
    <source>
        <dbReference type="SAM" id="Phobius"/>
    </source>
</evidence>
<dbReference type="PANTHER" id="PTHR35042:SF1">
    <property type="entry name" value="DUF1772-DOMAIN-CONTAINING PROTEIN"/>
    <property type="match status" value="1"/>
</dbReference>
<sequence>MPPLLSYAPEALLAKQWLQAYAYGPVFVPPLILSGTLCNVLLAYSSPTTSMKLLYGLAAAFTWIIMPFTLLYMEPGVNGAGKWKVERLLVDEDGDKRYMMKENEGWLPRVDRHTATGEARAWAEGVRMRDIVERWVVVNRWRFWVTALAMGVSAVATCNWGGLLW</sequence>
<comment type="subcellular location">
    <subcellularLocation>
        <location evidence="1">Membrane</location>
        <topology evidence="1">Multi-pass membrane protein</topology>
    </subcellularLocation>
</comment>